<dbReference type="PROSITE" id="PS50883">
    <property type="entry name" value="EAL"/>
    <property type="match status" value="1"/>
</dbReference>
<proteinExistence type="predicted"/>
<dbReference type="CDD" id="cd00038">
    <property type="entry name" value="CAP_ED"/>
    <property type="match status" value="1"/>
</dbReference>
<name>A0ABX7AZC3_9PROT</name>
<dbReference type="SMART" id="SM00052">
    <property type="entry name" value="EAL"/>
    <property type="match status" value="1"/>
</dbReference>
<dbReference type="PROSITE" id="PS00889">
    <property type="entry name" value="CNMP_BINDING_2"/>
    <property type="match status" value="1"/>
</dbReference>
<gene>
    <name evidence="3" type="ORF">IGS68_15145</name>
</gene>
<accession>A0ABX7AZC3</accession>
<dbReference type="InterPro" id="IPR018488">
    <property type="entry name" value="cNMP-bd_CS"/>
</dbReference>
<feature type="domain" description="EAL" evidence="2">
    <location>
        <begin position="145"/>
        <end position="398"/>
    </location>
</feature>
<evidence type="ECO:0000313" key="3">
    <source>
        <dbReference type="EMBL" id="QQP87447.1"/>
    </source>
</evidence>
<reference evidence="3" key="1">
    <citation type="submission" date="2021-02" db="EMBL/GenBank/DDBJ databases">
        <title>Skermanella TT6 skin isolate.</title>
        <authorList>
            <person name="Lee K."/>
            <person name="Ganzorig M."/>
        </authorList>
    </citation>
    <scope>NUCLEOTIDE SEQUENCE</scope>
    <source>
        <strain evidence="3">TT6</strain>
    </source>
</reference>
<evidence type="ECO:0000313" key="4">
    <source>
        <dbReference type="Proteomes" id="UP000595197"/>
    </source>
</evidence>
<dbReference type="InterPro" id="IPR014710">
    <property type="entry name" value="RmlC-like_jellyroll"/>
</dbReference>
<dbReference type="Gene3D" id="2.60.120.10">
    <property type="entry name" value="Jelly Rolls"/>
    <property type="match status" value="1"/>
</dbReference>
<dbReference type="SUPFAM" id="SSF141868">
    <property type="entry name" value="EAL domain-like"/>
    <property type="match status" value="1"/>
</dbReference>
<evidence type="ECO:0000259" key="1">
    <source>
        <dbReference type="PROSITE" id="PS50042"/>
    </source>
</evidence>
<dbReference type="Proteomes" id="UP000595197">
    <property type="component" value="Chromosome"/>
</dbReference>
<dbReference type="SUPFAM" id="SSF51206">
    <property type="entry name" value="cAMP-binding domain-like"/>
    <property type="match status" value="1"/>
</dbReference>
<dbReference type="PROSITE" id="PS50042">
    <property type="entry name" value="CNMP_BINDING_3"/>
    <property type="match status" value="1"/>
</dbReference>
<dbReference type="RefSeq" id="WP_201070526.1">
    <property type="nucleotide sequence ID" value="NZ_CP067420.1"/>
</dbReference>
<dbReference type="PANTHER" id="PTHR33121:SF70">
    <property type="entry name" value="SIGNALING PROTEIN YKOW"/>
    <property type="match status" value="1"/>
</dbReference>
<dbReference type="Gene3D" id="3.20.20.450">
    <property type="entry name" value="EAL domain"/>
    <property type="match status" value="1"/>
</dbReference>
<dbReference type="Pfam" id="PF00563">
    <property type="entry name" value="EAL"/>
    <property type="match status" value="1"/>
</dbReference>
<dbReference type="InterPro" id="IPR000595">
    <property type="entry name" value="cNMP-bd_dom"/>
</dbReference>
<dbReference type="CDD" id="cd01948">
    <property type="entry name" value="EAL"/>
    <property type="match status" value="1"/>
</dbReference>
<dbReference type="InterPro" id="IPR001633">
    <property type="entry name" value="EAL_dom"/>
</dbReference>
<dbReference type="Pfam" id="PF00027">
    <property type="entry name" value="cNMP_binding"/>
    <property type="match status" value="1"/>
</dbReference>
<dbReference type="InterPro" id="IPR050706">
    <property type="entry name" value="Cyclic-di-GMP_PDE-like"/>
</dbReference>
<feature type="domain" description="Cyclic nucleotide-binding" evidence="1">
    <location>
        <begin position="1"/>
        <end position="104"/>
    </location>
</feature>
<sequence>MIRKTFRPGATIFFEGQPADCAYIVERGQVEICATRDRTHITLATLGRGEIFGEMAVLDDSVRSAAARATEETEVLIIRRDQLKRRIQEVEPVVGQLLGSLISRFRQAQSGLLNDLPGRDRGTANHLVVSAPTGGTERGESALNWIHREHDLERGLGAGEFEPFFQPIVTIAGGELAGFEALARWRHPDRGLVPPCEFIDLGEKSGLIRQIDLAIMADACALLRRTAGDRPLPFLSVNLSSQHFTDMDVVTGLAERLAMTGFPADRLKVELTETALVHDPHQAYEVMCRIKDLGVTLALDDFGTGYSSLSYLHKFPFDVLKIDQSFVRALGEVGRTHHIVETIITLARRMGMEVVAEGVETADLIRPLRELGCTFGQGYHYSRPVPADVMGGMLDRPIASRE</sequence>
<dbReference type="SMART" id="SM00100">
    <property type="entry name" value="cNMP"/>
    <property type="match status" value="1"/>
</dbReference>
<organism evidence="3 4">
    <name type="scientific">Skermanella cutis</name>
    <dbReference type="NCBI Taxonomy" id="2775420"/>
    <lineage>
        <taxon>Bacteria</taxon>
        <taxon>Pseudomonadati</taxon>
        <taxon>Pseudomonadota</taxon>
        <taxon>Alphaproteobacteria</taxon>
        <taxon>Rhodospirillales</taxon>
        <taxon>Azospirillaceae</taxon>
        <taxon>Skermanella</taxon>
    </lineage>
</organism>
<protein>
    <submittedName>
        <fullName evidence="3">EAL domain-containing protein</fullName>
    </submittedName>
</protein>
<dbReference type="InterPro" id="IPR018490">
    <property type="entry name" value="cNMP-bd_dom_sf"/>
</dbReference>
<keyword evidence="4" id="KW-1185">Reference proteome</keyword>
<evidence type="ECO:0000259" key="2">
    <source>
        <dbReference type="PROSITE" id="PS50883"/>
    </source>
</evidence>
<dbReference type="InterPro" id="IPR035919">
    <property type="entry name" value="EAL_sf"/>
</dbReference>
<dbReference type="EMBL" id="CP067420">
    <property type="protein sequence ID" value="QQP87447.1"/>
    <property type="molecule type" value="Genomic_DNA"/>
</dbReference>
<dbReference type="PANTHER" id="PTHR33121">
    <property type="entry name" value="CYCLIC DI-GMP PHOSPHODIESTERASE PDEF"/>
    <property type="match status" value="1"/>
</dbReference>